<dbReference type="KEGG" id="rrd:RradSPS_0220"/>
<dbReference type="Proteomes" id="UP001281130">
    <property type="component" value="Unassembled WGS sequence"/>
</dbReference>
<dbReference type="HOGENOM" id="CLU_2668794_0_0_11"/>
<accession>A0A023WZK1</accession>
<dbReference type="EMBL" id="CP007514">
    <property type="protein sequence ID" value="AHY45503.1"/>
    <property type="molecule type" value="Genomic_DNA"/>
</dbReference>
<evidence type="ECO:0000313" key="3">
    <source>
        <dbReference type="Proteomes" id="UP000025229"/>
    </source>
</evidence>
<keyword evidence="3" id="KW-1185">Reference proteome</keyword>
<sequence>MTVEARLEAGIYALNRFLLTVQNKRMPVSDLRAHMQEGETTVVFTFDCPEENARRYMILLENLEDVLTVGEVEKS</sequence>
<dbReference type="EMBL" id="JAWXXX010000001">
    <property type="protein sequence ID" value="MDX5892914.1"/>
    <property type="molecule type" value="Genomic_DNA"/>
</dbReference>
<proteinExistence type="predicted"/>
<name>A0A023WZK1_RUBRA</name>
<dbReference type="OrthoDB" id="5243251at2"/>
<dbReference type="AlphaFoldDB" id="A0A023WZK1"/>
<dbReference type="RefSeq" id="WP_038680115.1">
    <property type="nucleotide sequence ID" value="NZ_CP007514.1"/>
</dbReference>
<organism evidence="1 3">
    <name type="scientific">Rubrobacter radiotolerans</name>
    <name type="common">Arthrobacter radiotolerans</name>
    <dbReference type="NCBI Taxonomy" id="42256"/>
    <lineage>
        <taxon>Bacteria</taxon>
        <taxon>Bacillati</taxon>
        <taxon>Actinomycetota</taxon>
        <taxon>Rubrobacteria</taxon>
        <taxon>Rubrobacterales</taxon>
        <taxon>Rubrobacteraceae</taxon>
        <taxon>Rubrobacter</taxon>
    </lineage>
</organism>
<gene>
    <name evidence="1" type="ORF">RradSPS_0220</name>
    <name evidence="2" type="ORF">SIL72_02615</name>
</gene>
<dbReference type="Proteomes" id="UP000025229">
    <property type="component" value="Chromosome"/>
</dbReference>
<reference evidence="1 3" key="1">
    <citation type="submission" date="2014-03" db="EMBL/GenBank/DDBJ databases">
        <title>Complete genome sequence of the Radio-Resistant Rubrobacter radiotolerans RSPS-4.</title>
        <authorList>
            <person name="Egas C.C."/>
            <person name="Barroso C.C."/>
            <person name="Froufe H.J.C."/>
            <person name="Pacheco J.J."/>
            <person name="Albuquerque L.L."/>
            <person name="da Costa M.M.S."/>
        </authorList>
    </citation>
    <scope>NUCLEOTIDE SEQUENCE [LARGE SCALE GENOMIC DNA]</scope>
    <source>
        <strain evidence="1 3">RSPS-4</strain>
    </source>
</reference>
<protein>
    <submittedName>
        <fullName evidence="1">Uncharacterized protein</fullName>
    </submittedName>
</protein>
<evidence type="ECO:0000313" key="2">
    <source>
        <dbReference type="EMBL" id="MDX5892914.1"/>
    </source>
</evidence>
<reference evidence="2" key="2">
    <citation type="submission" date="2023-11" db="EMBL/GenBank/DDBJ databases">
        <title>MicrobeMod: A computational toolkit for identifying prokaryotic methylation and restriction-modification with nanopore sequencing.</title>
        <authorList>
            <person name="Crits-Christoph A."/>
            <person name="Kang S.C."/>
            <person name="Lee H."/>
            <person name="Ostrov N."/>
        </authorList>
    </citation>
    <scope>NUCLEOTIDE SEQUENCE</scope>
    <source>
        <strain evidence="2">ATCC 51242</strain>
    </source>
</reference>
<evidence type="ECO:0000313" key="1">
    <source>
        <dbReference type="EMBL" id="AHY45503.1"/>
    </source>
</evidence>
<dbReference type="STRING" id="42256.RradSPS_0220"/>